<evidence type="ECO:0000313" key="4">
    <source>
        <dbReference type="EnsemblMetazoa" id="GBRI021207-PA"/>
    </source>
</evidence>
<evidence type="ECO:0000313" key="5">
    <source>
        <dbReference type="Proteomes" id="UP000091820"/>
    </source>
</evidence>
<dbReference type="InterPro" id="IPR027417">
    <property type="entry name" value="P-loop_NTPase"/>
</dbReference>
<comment type="similarity">
    <text evidence="1">Belongs to the ClpA/ClpB family. Torsin subfamily.</text>
</comment>
<reference evidence="5" key="1">
    <citation type="submission" date="2014-03" db="EMBL/GenBank/DDBJ databases">
        <authorList>
            <person name="Aksoy S."/>
            <person name="Warren W."/>
            <person name="Wilson R.K."/>
        </authorList>
    </citation>
    <scope>NUCLEOTIDE SEQUENCE [LARGE SCALE GENOMIC DNA]</scope>
    <source>
        <strain evidence="5">IAEA</strain>
    </source>
</reference>
<dbReference type="InterPro" id="IPR049337">
    <property type="entry name" value="TOR1A_C"/>
</dbReference>
<protein>
    <recommendedName>
        <fullName evidence="3">Torsin-1A C-terminal domain-containing protein</fullName>
    </recommendedName>
</protein>
<keyword evidence="2" id="KW-0812">Transmembrane</keyword>
<dbReference type="GO" id="GO:0071218">
    <property type="term" value="P:cellular response to misfolded protein"/>
    <property type="evidence" value="ECO:0007669"/>
    <property type="project" value="TreeGrafter"/>
</dbReference>
<organism evidence="4 5">
    <name type="scientific">Glossina brevipalpis</name>
    <dbReference type="NCBI Taxonomy" id="37001"/>
    <lineage>
        <taxon>Eukaryota</taxon>
        <taxon>Metazoa</taxon>
        <taxon>Ecdysozoa</taxon>
        <taxon>Arthropoda</taxon>
        <taxon>Hexapoda</taxon>
        <taxon>Insecta</taxon>
        <taxon>Pterygota</taxon>
        <taxon>Neoptera</taxon>
        <taxon>Endopterygota</taxon>
        <taxon>Diptera</taxon>
        <taxon>Brachycera</taxon>
        <taxon>Muscomorpha</taxon>
        <taxon>Hippoboscoidea</taxon>
        <taxon>Glossinidae</taxon>
        <taxon>Glossina</taxon>
    </lineage>
</organism>
<dbReference type="GO" id="GO:0005737">
    <property type="term" value="C:cytoplasm"/>
    <property type="evidence" value="ECO:0007669"/>
    <property type="project" value="UniProtKB-ARBA"/>
</dbReference>
<dbReference type="EnsemblMetazoa" id="GBRI021207-RA">
    <property type="protein sequence ID" value="GBRI021207-PA"/>
    <property type="gene ID" value="GBRI021207"/>
</dbReference>
<dbReference type="PANTHER" id="PTHR10760:SF2">
    <property type="entry name" value="LD13476P-RELATED"/>
    <property type="match status" value="1"/>
</dbReference>
<evidence type="ECO:0000256" key="1">
    <source>
        <dbReference type="ARBA" id="ARBA00006235"/>
    </source>
</evidence>
<keyword evidence="2" id="KW-0472">Membrane</keyword>
<dbReference type="SUPFAM" id="SSF52540">
    <property type="entry name" value="P-loop containing nucleoside triphosphate hydrolases"/>
    <property type="match status" value="1"/>
</dbReference>
<dbReference type="Gene3D" id="3.40.50.300">
    <property type="entry name" value="P-loop containing nucleotide triphosphate hydrolases"/>
    <property type="match status" value="1"/>
</dbReference>
<reference evidence="4" key="2">
    <citation type="submission" date="2020-05" db="UniProtKB">
        <authorList>
            <consortium name="EnsemblMetazoa"/>
        </authorList>
    </citation>
    <scope>IDENTIFICATION</scope>
    <source>
        <strain evidence="4">IAEA</strain>
    </source>
</reference>
<sequence length="338" mass="38591">MGNILFYFVAMCMIWSTFALLDPITIGGVATVLAWWKYDFLKENTYCRLNECCDDRSIPGNMYELQIRLQDLFGQHIVKSQLIPALKSHLRNTRNSNKPLVISFHGTPGTGKNMVADMIANSVYTNGLQSQFVHKFMGRADFARNEEPYRYRTFIYEKVSKALRDCPRSLFIFDEVDKMPVGAFESLTSIVDYKGIVNRVDFSRAIFIFLSNTAGVEISKHLGNLMKEGVRREDTKMSNFEPTLEKAAYNMDGGLKKSSLIEAHTIDHFIPFLPLEKSHIYQCLRAEFKRYGVGPKEETLNKIANNVITYDPAYNIFVTSGCKKLDKKVAVAVYNMNL</sequence>
<dbReference type="Pfam" id="PF21376">
    <property type="entry name" value="TOR1A_C"/>
    <property type="match status" value="1"/>
</dbReference>
<dbReference type="InterPro" id="IPR010448">
    <property type="entry name" value="Torsin"/>
</dbReference>
<dbReference type="VEuPathDB" id="VectorBase:GBRI021207"/>
<evidence type="ECO:0000259" key="3">
    <source>
        <dbReference type="Pfam" id="PF21376"/>
    </source>
</evidence>
<evidence type="ECO:0000256" key="2">
    <source>
        <dbReference type="SAM" id="Phobius"/>
    </source>
</evidence>
<feature type="transmembrane region" description="Helical" evidence="2">
    <location>
        <begin position="6"/>
        <end position="36"/>
    </location>
</feature>
<dbReference type="PANTHER" id="PTHR10760">
    <property type="entry name" value="TORSIN"/>
    <property type="match status" value="1"/>
</dbReference>
<accession>A0A1A9WIN6</accession>
<feature type="domain" description="Torsin-1A C-terminal" evidence="3">
    <location>
        <begin position="275"/>
        <end position="329"/>
    </location>
</feature>
<keyword evidence="2" id="KW-1133">Transmembrane helix</keyword>
<dbReference type="GO" id="GO:0016887">
    <property type="term" value="F:ATP hydrolysis activity"/>
    <property type="evidence" value="ECO:0007669"/>
    <property type="project" value="InterPro"/>
</dbReference>
<dbReference type="GO" id="GO:0012505">
    <property type="term" value="C:endomembrane system"/>
    <property type="evidence" value="ECO:0007669"/>
    <property type="project" value="UniProtKB-ARBA"/>
</dbReference>
<dbReference type="Proteomes" id="UP000091820">
    <property type="component" value="Unassembled WGS sequence"/>
</dbReference>
<dbReference type="Pfam" id="PF06309">
    <property type="entry name" value="Torsin"/>
    <property type="match status" value="1"/>
</dbReference>
<dbReference type="AlphaFoldDB" id="A0A1A9WIN6"/>
<dbReference type="STRING" id="37001.A0A1A9WIN6"/>
<proteinExistence type="inferred from homology"/>
<dbReference type="GO" id="GO:0005524">
    <property type="term" value="F:ATP binding"/>
    <property type="evidence" value="ECO:0007669"/>
    <property type="project" value="InterPro"/>
</dbReference>
<name>A0A1A9WIN6_9MUSC</name>
<keyword evidence="5" id="KW-1185">Reference proteome</keyword>